<sequence length="243" mass="26800">MGAADQVREACRRAAAHAAEHGDWPEVSGGHLRILAALEGVAAALRADPTLDRYRSDPRTRWLDLVPELARQAGPLGRMVVTLRQWQDLERVGDDRQRERARARLGRVHHGVPEEFAQLVERTEEIAGRVTASVYADPPTPAQLAELAAHMVPGLHSIARETARELRARLAPLREVGYLPPEALRLLAIADALDAPAPRPGRCVCGEPITQPGRQGRPRRYCSDTCRRRAHRAARRTGAPPRA</sequence>
<evidence type="ECO:0000313" key="1">
    <source>
        <dbReference type="EMBL" id="MFC7331488.1"/>
    </source>
</evidence>
<gene>
    <name evidence="1" type="ORF">ACFQRF_27460</name>
</gene>
<organism evidence="1 2">
    <name type="scientific">Marinactinospora rubrisoli</name>
    <dbReference type="NCBI Taxonomy" id="2715399"/>
    <lineage>
        <taxon>Bacteria</taxon>
        <taxon>Bacillati</taxon>
        <taxon>Actinomycetota</taxon>
        <taxon>Actinomycetes</taxon>
        <taxon>Streptosporangiales</taxon>
        <taxon>Nocardiopsidaceae</taxon>
        <taxon>Marinactinospora</taxon>
    </lineage>
</organism>
<name>A0ABW2KNM6_9ACTN</name>
<dbReference type="RefSeq" id="WP_379874360.1">
    <property type="nucleotide sequence ID" value="NZ_JBHTBH010000023.1"/>
</dbReference>
<dbReference type="Proteomes" id="UP001596540">
    <property type="component" value="Unassembled WGS sequence"/>
</dbReference>
<keyword evidence="2" id="KW-1185">Reference proteome</keyword>
<accession>A0ABW2KNM6</accession>
<comment type="caution">
    <text evidence="1">The sequence shown here is derived from an EMBL/GenBank/DDBJ whole genome shotgun (WGS) entry which is preliminary data.</text>
</comment>
<proteinExistence type="predicted"/>
<evidence type="ECO:0000313" key="2">
    <source>
        <dbReference type="Proteomes" id="UP001596540"/>
    </source>
</evidence>
<protein>
    <recommendedName>
        <fullName evidence="3">CGNR zinc finger domain-containing protein</fullName>
    </recommendedName>
</protein>
<evidence type="ECO:0008006" key="3">
    <source>
        <dbReference type="Google" id="ProtNLM"/>
    </source>
</evidence>
<dbReference type="EMBL" id="JBHTBH010000023">
    <property type="protein sequence ID" value="MFC7331488.1"/>
    <property type="molecule type" value="Genomic_DNA"/>
</dbReference>
<reference evidence="2" key="1">
    <citation type="journal article" date="2019" name="Int. J. Syst. Evol. Microbiol.">
        <title>The Global Catalogue of Microorganisms (GCM) 10K type strain sequencing project: providing services to taxonomists for standard genome sequencing and annotation.</title>
        <authorList>
            <consortium name="The Broad Institute Genomics Platform"/>
            <consortium name="The Broad Institute Genome Sequencing Center for Infectious Disease"/>
            <person name="Wu L."/>
            <person name="Ma J."/>
        </authorList>
    </citation>
    <scope>NUCLEOTIDE SEQUENCE [LARGE SCALE GENOMIC DNA]</scope>
    <source>
        <strain evidence="2">CGMCC 4.7382</strain>
    </source>
</reference>